<sequence length="136" mass="14144">MTIGSREVAGAALKMAVTADRNEEKQLQNDLKNIGIKSAGVDFGGDFPASISKLVERTIVAAQREGIIGDMHNEIGAVAGAAREAVSQIANKAIGFSVGGKIGIARYSDHVCVAVFFSISLVHLNETGVGLGHRAI</sequence>
<organism evidence="1">
    <name type="scientific">bioreactor metagenome</name>
    <dbReference type="NCBI Taxonomy" id="1076179"/>
    <lineage>
        <taxon>unclassified sequences</taxon>
        <taxon>metagenomes</taxon>
        <taxon>ecological metagenomes</taxon>
    </lineage>
</organism>
<reference evidence="1" key="1">
    <citation type="submission" date="2019-08" db="EMBL/GenBank/DDBJ databases">
        <authorList>
            <person name="Kucharzyk K."/>
            <person name="Murdoch R.W."/>
            <person name="Higgins S."/>
            <person name="Loffler F."/>
        </authorList>
    </citation>
    <scope>NUCLEOTIDE SEQUENCE</scope>
</reference>
<protein>
    <recommendedName>
        <fullName evidence="2">Hut operon positive regulatory protein</fullName>
    </recommendedName>
</protein>
<dbReference type="InterPro" id="IPR015111">
    <property type="entry name" value="Regulatory_HutP"/>
</dbReference>
<gene>
    <name evidence="1" type="ORF">SDC9_207029</name>
</gene>
<evidence type="ECO:0000313" key="1">
    <source>
        <dbReference type="EMBL" id="MPN59308.1"/>
    </source>
</evidence>
<accession>A0A645J6M1</accession>
<name>A0A645J6M1_9ZZZZ</name>
<evidence type="ECO:0008006" key="2">
    <source>
        <dbReference type="Google" id="ProtNLM"/>
    </source>
</evidence>
<dbReference type="EMBL" id="VSSQ01133177">
    <property type="protein sequence ID" value="MPN59308.1"/>
    <property type="molecule type" value="Genomic_DNA"/>
</dbReference>
<comment type="caution">
    <text evidence="1">The sequence shown here is derived from an EMBL/GenBank/DDBJ whole genome shotgun (WGS) entry which is preliminary data.</text>
</comment>
<dbReference type="Pfam" id="PF09021">
    <property type="entry name" value="HutP"/>
    <property type="match status" value="1"/>
</dbReference>
<dbReference type="AlphaFoldDB" id="A0A645J6M1"/>
<proteinExistence type="predicted"/>
<dbReference type="CDD" id="cd11640">
    <property type="entry name" value="HutP"/>
    <property type="match status" value="1"/>
</dbReference>